<protein>
    <submittedName>
        <fullName evidence="1">Uncharacterized protein</fullName>
    </submittedName>
</protein>
<dbReference type="OrthoDB" id="4772970at2759"/>
<proteinExistence type="predicted"/>
<comment type="caution">
    <text evidence="1">The sequence shown here is derived from an EMBL/GenBank/DDBJ whole genome shotgun (WGS) entry which is preliminary data.</text>
</comment>
<dbReference type="RefSeq" id="XP_046011720.1">
    <property type="nucleotide sequence ID" value="XM_046148232.1"/>
</dbReference>
<organism evidence="1 2">
    <name type="scientific">Microdochium trichocladiopsis</name>
    <dbReference type="NCBI Taxonomy" id="1682393"/>
    <lineage>
        <taxon>Eukaryota</taxon>
        <taxon>Fungi</taxon>
        <taxon>Dikarya</taxon>
        <taxon>Ascomycota</taxon>
        <taxon>Pezizomycotina</taxon>
        <taxon>Sordariomycetes</taxon>
        <taxon>Xylariomycetidae</taxon>
        <taxon>Xylariales</taxon>
        <taxon>Microdochiaceae</taxon>
        <taxon>Microdochium</taxon>
    </lineage>
</organism>
<dbReference type="Proteomes" id="UP000756346">
    <property type="component" value="Unassembled WGS sequence"/>
</dbReference>
<dbReference type="EMBL" id="JAGTJQ010000006">
    <property type="protein sequence ID" value="KAH7029432.1"/>
    <property type="molecule type" value="Genomic_DNA"/>
</dbReference>
<evidence type="ECO:0000313" key="2">
    <source>
        <dbReference type="Proteomes" id="UP000756346"/>
    </source>
</evidence>
<dbReference type="GeneID" id="70177778"/>
<gene>
    <name evidence="1" type="ORF">B0I36DRAFT_132612</name>
</gene>
<accession>A0A9P8Y4J2</accession>
<keyword evidence="2" id="KW-1185">Reference proteome</keyword>
<evidence type="ECO:0000313" key="1">
    <source>
        <dbReference type="EMBL" id="KAH7029432.1"/>
    </source>
</evidence>
<dbReference type="AlphaFoldDB" id="A0A9P8Y4J2"/>
<name>A0A9P8Y4J2_9PEZI</name>
<sequence>MAPYSASYPTSAQQADCSSQRVVDPMPHGYSLADASPSWYCCQCSWTHTVALHPACINCHHRMCQGCRLC</sequence>
<reference evidence="1" key="1">
    <citation type="journal article" date="2021" name="Nat. Commun.">
        <title>Genetic determinants of endophytism in the Arabidopsis root mycobiome.</title>
        <authorList>
            <person name="Mesny F."/>
            <person name="Miyauchi S."/>
            <person name="Thiergart T."/>
            <person name="Pickel B."/>
            <person name="Atanasova L."/>
            <person name="Karlsson M."/>
            <person name="Huettel B."/>
            <person name="Barry K.W."/>
            <person name="Haridas S."/>
            <person name="Chen C."/>
            <person name="Bauer D."/>
            <person name="Andreopoulos W."/>
            <person name="Pangilinan J."/>
            <person name="LaButti K."/>
            <person name="Riley R."/>
            <person name="Lipzen A."/>
            <person name="Clum A."/>
            <person name="Drula E."/>
            <person name="Henrissat B."/>
            <person name="Kohler A."/>
            <person name="Grigoriev I.V."/>
            <person name="Martin F.M."/>
            <person name="Hacquard S."/>
        </authorList>
    </citation>
    <scope>NUCLEOTIDE SEQUENCE</scope>
    <source>
        <strain evidence="1">MPI-CAGE-CH-0230</strain>
    </source>
</reference>